<dbReference type="GO" id="GO:0070402">
    <property type="term" value="F:NADPH binding"/>
    <property type="evidence" value="ECO:0007669"/>
    <property type="project" value="TreeGrafter"/>
</dbReference>
<dbReference type="STRING" id="29172.A0A0D8Y4D5"/>
<gene>
    <name evidence="3" type="ORF">DICVIV_02218</name>
</gene>
<dbReference type="GO" id="GO:0003730">
    <property type="term" value="F:mRNA 3'-UTR binding"/>
    <property type="evidence" value="ECO:0007669"/>
    <property type="project" value="TreeGrafter"/>
</dbReference>
<organism evidence="3 4">
    <name type="scientific">Dictyocaulus viviparus</name>
    <name type="common">Bovine lungworm</name>
    <dbReference type="NCBI Taxonomy" id="29172"/>
    <lineage>
        <taxon>Eukaryota</taxon>
        <taxon>Metazoa</taxon>
        <taxon>Ecdysozoa</taxon>
        <taxon>Nematoda</taxon>
        <taxon>Chromadorea</taxon>
        <taxon>Rhabditida</taxon>
        <taxon>Rhabditina</taxon>
        <taxon>Rhabditomorpha</taxon>
        <taxon>Strongyloidea</taxon>
        <taxon>Metastrongylidae</taxon>
        <taxon>Dictyocaulus</taxon>
    </lineage>
</organism>
<dbReference type="InterPro" id="IPR051603">
    <property type="entry name" value="Zinc-ADH_QOR/CCCR"/>
</dbReference>
<dbReference type="Gene3D" id="3.90.180.10">
    <property type="entry name" value="Medium-chain alcohol dehydrogenases, catalytic domain"/>
    <property type="match status" value="1"/>
</dbReference>
<dbReference type="Pfam" id="PF08240">
    <property type="entry name" value="ADH_N"/>
    <property type="match status" value="1"/>
</dbReference>
<reference evidence="4" key="2">
    <citation type="journal article" date="2016" name="Sci. Rep.">
        <title>Dictyocaulus viviparus genome, variome and transcriptome elucidate lungworm biology and support future intervention.</title>
        <authorList>
            <person name="McNulty S.N."/>
            <person name="Strube C."/>
            <person name="Rosa B.A."/>
            <person name="Martin J.C."/>
            <person name="Tyagi R."/>
            <person name="Choi Y.J."/>
            <person name="Wang Q."/>
            <person name="Hallsworth Pepin K."/>
            <person name="Zhang X."/>
            <person name="Ozersky P."/>
            <person name="Wilson R.K."/>
            <person name="Sternberg P.W."/>
            <person name="Gasser R.B."/>
            <person name="Mitreva M."/>
        </authorList>
    </citation>
    <scope>NUCLEOTIDE SEQUENCE [LARGE SCALE GENOMIC DNA]</scope>
    <source>
        <strain evidence="4">HannoverDv2000</strain>
    </source>
</reference>
<reference evidence="3 4" key="1">
    <citation type="submission" date="2013-11" db="EMBL/GenBank/DDBJ databases">
        <title>Draft genome of the bovine lungworm Dictyocaulus viviparus.</title>
        <authorList>
            <person name="Mitreva M."/>
        </authorList>
    </citation>
    <scope>NUCLEOTIDE SEQUENCE [LARGE SCALE GENOMIC DNA]</scope>
    <source>
        <strain evidence="3 4">HannoverDv2000</strain>
    </source>
</reference>
<protein>
    <submittedName>
        <fullName evidence="3">GroES-like protein</fullName>
    </submittedName>
</protein>
<dbReference type="Proteomes" id="UP000053766">
    <property type="component" value="Unassembled WGS sequence"/>
</dbReference>
<dbReference type="AlphaFoldDB" id="A0A0D8Y4D5"/>
<dbReference type="OrthoDB" id="3941538at2759"/>
<feature type="domain" description="Alcohol dehydrogenase-like N-terminal" evidence="2">
    <location>
        <begin position="29"/>
        <end position="74"/>
    </location>
</feature>
<sequence>MLAAVVKEFGGPEVIKILSNVPIPVIQSSDQVLIRVSAAGVNPVDTYIRNGQYPVLPSLPYTPGRDGAGIVEKATLFSFRKLK</sequence>
<dbReference type="InterPro" id="IPR013154">
    <property type="entry name" value="ADH-like_N"/>
</dbReference>
<evidence type="ECO:0000256" key="1">
    <source>
        <dbReference type="ARBA" id="ARBA00022857"/>
    </source>
</evidence>
<dbReference type="GO" id="GO:0005829">
    <property type="term" value="C:cytosol"/>
    <property type="evidence" value="ECO:0007669"/>
    <property type="project" value="TreeGrafter"/>
</dbReference>
<dbReference type="GO" id="GO:0003960">
    <property type="term" value="F:quinone reductase (NADPH) activity"/>
    <property type="evidence" value="ECO:0007669"/>
    <property type="project" value="TreeGrafter"/>
</dbReference>
<dbReference type="PANTHER" id="PTHR44154">
    <property type="entry name" value="QUINONE OXIDOREDUCTASE"/>
    <property type="match status" value="1"/>
</dbReference>
<evidence type="ECO:0000259" key="2">
    <source>
        <dbReference type="Pfam" id="PF08240"/>
    </source>
</evidence>
<accession>A0A0D8Y4D5</accession>
<evidence type="ECO:0000313" key="3">
    <source>
        <dbReference type="EMBL" id="KJH51585.1"/>
    </source>
</evidence>
<dbReference type="EMBL" id="KN716180">
    <property type="protein sequence ID" value="KJH51585.1"/>
    <property type="molecule type" value="Genomic_DNA"/>
</dbReference>
<keyword evidence="1" id="KW-0521">NADP</keyword>
<name>A0A0D8Y4D5_DICVI</name>
<keyword evidence="4" id="KW-1185">Reference proteome</keyword>
<dbReference type="SUPFAM" id="SSF50129">
    <property type="entry name" value="GroES-like"/>
    <property type="match status" value="1"/>
</dbReference>
<dbReference type="InterPro" id="IPR011032">
    <property type="entry name" value="GroES-like_sf"/>
</dbReference>
<dbReference type="PANTHER" id="PTHR44154:SF1">
    <property type="entry name" value="QUINONE OXIDOREDUCTASE"/>
    <property type="match status" value="1"/>
</dbReference>
<proteinExistence type="predicted"/>
<evidence type="ECO:0000313" key="4">
    <source>
        <dbReference type="Proteomes" id="UP000053766"/>
    </source>
</evidence>